<protein>
    <submittedName>
        <fullName evidence="1">Uncharacterized protein</fullName>
    </submittedName>
</protein>
<reference evidence="2" key="1">
    <citation type="journal article" date="2017" name="Nat. Ecol. Evol.">
        <title>Genome expansion and lineage-specific genetic innovations in the forest pathogenic fungi Armillaria.</title>
        <authorList>
            <person name="Sipos G."/>
            <person name="Prasanna A.N."/>
            <person name="Walter M.C."/>
            <person name="O'Connor E."/>
            <person name="Balint B."/>
            <person name="Krizsan K."/>
            <person name="Kiss B."/>
            <person name="Hess J."/>
            <person name="Varga T."/>
            <person name="Slot J."/>
            <person name="Riley R."/>
            <person name="Boka B."/>
            <person name="Rigling D."/>
            <person name="Barry K."/>
            <person name="Lee J."/>
            <person name="Mihaltcheva S."/>
            <person name="LaButti K."/>
            <person name="Lipzen A."/>
            <person name="Waldron R."/>
            <person name="Moloney N.M."/>
            <person name="Sperisen C."/>
            <person name="Kredics L."/>
            <person name="Vagvoelgyi C."/>
            <person name="Patrignani A."/>
            <person name="Fitzpatrick D."/>
            <person name="Nagy I."/>
            <person name="Doyle S."/>
            <person name="Anderson J.B."/>
            <person name="Grigoriev I.V."/>
            <person name="Gueldener U."/>
            <person name="Muensterkoetter M."/>
            <person name="Nagy L.G."/>
        </authorList>
    </citation>
    <scope>NUCLEOTIDE SEQUENCE [LARGE SCALE GENOMIC DNA]</scope>
    <source>
        <strain evidence="2">Ar21-2</strain>
    </source>
</reference>
<dbReference type="EMBL" id="KZ293662">
    <property type="protein sequence ID" value="PBK91268.1"/>
    <property type="molecule type" value="Genomic_DNA"/>
</dbReference>
<gene>
    <name evidence="1" type="ORF">ARMGADRAFT_1031938</name>
</gene>
<organism evidence="1 2">
    <name type="scientific">Armillaria gallica</name>
    <name type="common">Bulbous honey fungus</name>
    <name type="synonym">Armillaria bulbosa</name>
    <dbReference type="NCBI Taxonomy" id="47427"/>
    <lineage>
        <taxon>Eukaryota</taxon>
        <taxon>Fungi</taxon>
        <taxon>Dikarya</taxon>
        <taxon>Basidiomycota</taxon>
        <taxon>Agaricomycotina</taxon>
        <taxon>Agaricomycetes</taxon>
        <taxon>Agaricomycetidae</taxon>
        <taxon>Agaricales</taxon>
        <taxon>Marasmiineae</taxon>
        <taxon>Physalacriaceae</taxon>
        <taxon>Armillaria</taxon>
    </lineage>
</organism>
<dbReference type="AlphaFoldDB" id="A0A2H3DK94"/>
<dbReference type="InParanoid" id="A0A2H3DK94"/>
<dbReference type="OrthoDB" id="3053548at2759"/>
<proteinExistence type="predicted"/>
<accession>A0A2H3DK94</accession>
<evidence type="ECO:0000313" key="2">
    <source>
        <dbReference type="Proteomes" id="UP000217790"/>
    </source>
</evidence>
<evidence type="ECO:0000313" key="1">
    <source>
        <dbReference type="EMBL" id="PBK91268.1"/>
    </source>
</evidence>
<dbReference type="STRING" id="47427.A0A2H3DK94"/>
<sequence length="284" mass="31169">MFNASSLRFCPECKHNICITFGGETNWIVHLKGHEHLKNAAPLRSNTITKFFPKKTSSSLSEKIPKPITETKTALTAPPLLLQQPIPPPSLDPALVLIEQIRDCTQFLPEAMLLGTLQDRLVHFSGDLCTEMEALGADEWEFVHDALNANFGYQAMSDNLKVDGALLEGKLSTVLMAMNELISFSHQSADTSVKGHDTNTPMAPINNASDVIDIDEFLRDGASSTGLSHQMAAEGVTDVIKESSFLEISCASYILEFPKGNHPLLHTPLVFTKIHSSLFHGPYL</sequence>
<name>A0A2H3DK94_ARMGA</name>
<dbReference type="Proteomes" id="UP000217790">
    <property type="component" value="Unassembled WGS sequence"/>
</dbReference>
<keyword evidence="2" id="KW-1185">Reference proteome</keyword>